<evidence type="ECO:0000313" key="1">
    <source>
        <dbReference type="EMBL" id="KRX20289.1"/>
    </source>
</evidence>
<gene>
    <name evidence="1" type="ORF">T07_1762</name>
</gene>
<name>A0A0V0S0T4_9BILA</name>
<sequence>MDYVNIMREFPSSHKYFTLITTCDSNKSYSLSSINCCPVGFTSLCSLEVLLLHQFDLSQSIMIEICIPDSAQ</sequence>
<dbReference type="Proteomes" id="UP000054630">
    <property type="component" value="Unassembled WGS sequence"/>
</dbReference>
<dbReference type="AlphaFoldDB" id="A0A0V0S0T4"/>
<reference evidence="1 2" key="1">
    <citation type="submission" date="2015-01" db="EMBL/GenBank/DDBJ databases">
        <title>Evolution of Trichinella species and genotypes.</title>
        <authorList>
            <person name="Korhonen P.K."/>
            <person name="Edoardo P."/>
            <person name="Giuseppe L.R."/>
            <person name="Gasser R.B."/>
        </authorList>
    </citation>
    <scope>NUCLEOTIDE SEQUENCE [LARGE SCALE GENOMIC DNA]</scope>
    <source>
        <strain evidence="1">ISS37</strain>
    </source>
</reference>
<keyword evidence="2" id="KW-1185">Reference proteome</keyword>
<feature type="non-terminal residue" evidence="1">
    <location>
        <position position="72"/>
    </location>
</feature>
<accession>A0A0V0S0T4</accession>
<dbReference type="EMBL" id="JYDL01000050">
    <property type="protein sequence ID" value="KRX20289.1"/>
    <property type="molecule type" value="Genomic_DNA"/>
</dbReference>
<evidence type="ECO:0000313" key="2">
    <source>
        <dbReference type="Proteomes" id="UP000054630"/>
    </source>
</evidence>
<comment type="caution">
    <text evidence="1">The sequence shown here is derived from an EMBL/GenBank/DDBJ whole genome shotgun (WGS) entry which is preliminary data.</text>
</comment>
<organism evidence="1 2">
    <name type="scientific">Trichinella nelsoni</name>
    <dbReference type="NCBI Taxonomy" id="6336"/>
    <lineage>
        <taxon>Eukaryota</taxon>
        <taxon>Metazoa</taxon>
        <taxon>Ecdysozoa</taxon>
        <taxon>Nematoda</taxon>
        <taxon>Enoplea</taxon>
        <taxon>Dorylaimia</taxon>
        <taxon>Trichinellida</taxon>
        <taxon>Trichinellidae</taxon>
        <taxon>Trichinella</taxon>
    </lineage>
</organism>
<protein>
    <submittedName>
        <fullName evidence="1">Uncharacterized protein</fullName>
    </submittedName>
</protein>
<proteinExistence type="predicted"/>